<name>A0AAQ3NIA7_VIGMU</name>
<proteinExistence type="predicted"/>
<accession>A0AAQ3NIA7</accession>
<organism evidence="1 2">
    <name type="scientific">Vigna mungo</name>
    <name type="common">Black gram</name>
    <name type="synonym">Phaseolus mungo</name>
    <dbReference type="NCBI Taxonomy" id="3915"/>
    <lineage>
        <taxon>Eukaryota</taxon>
        <taxon>Viridiplantae</taxon>
        <taxon>Streptophyta</taxon>
        <taxon>Embryophyta</taxon>
        <taxon>Tracheophyta</taxon>
        <taxon>Spermatophyta</taxon>
        <taxon>Magnoliopsida</taxon>
        <taxon>eudicotyledons</taxon>
        <taxon>Gunneridae</taxon>
        <taxon>Pentapetalae</taxon>
        <taxon>rosids</taxon>
        <taxon>fabids</taxon>
        <taxon>Fabales</taxon>
        <taxon>Fabaceae</taxon>
        <taxon>Papilionoideae</taxon>
        <taxon>50 kb inversion clade</taxon>
        <taxon>NPAAA clade</taxon>
        <taxon>indigoferoid/millettioid clade</taxon>
        <taxon>Phaseoleae</taxon>
        <taxon>Vigna</taxon>
    </lineage>
</organism>
<evidence type="ECO:0000313" key="1">
    <source>
        <dbReference type="EMBL" id="WVZ10800.1"/>
    </source>
</evidence>
<dbReference type="Proteomes" id="UP001374535">
    <property type="component" value="Chromosome 5"/>
</dbReference>
<gene>
    <name evidence="1" type="ORF">V8G54_015330</name>
</gene>
<evidence type="ECO:0000313" key="2">
    <source>
        <dbReference type="Proteomes" id="UP001374535"/>
    </source>
</evidence>
<dbReference type="AlphaFoldDB" id="A0AAQ3NIA7"/>
<dbReference type="EMBL" id="CP144696">
    <property type="protein sequence ID" value="WVZ10800.1"/>
    <property type="molecule type" value="Genomic_DNA"/>
</dbReference>
<keyword evidence="2" id="KW-1185">Reference proteome</keyword>
<protein>
    <submittedName>
        <fullName evidence="1">Uncharacterized protein</fullName>
    </submittedName>
</protein>
<reference evidence="1 2" key="1">
    <citation type="journal article" date="2023" name="Life. Sci Alliance">
        <title>Evolutionary insights into 3D genome organization and epigenetic landscape of Vigna mungo.</title>
        <authorList>
            <person name="Junaid A."/>
            <person name="Singh B."/>
            <person name="Bhatia S."/>
        </authorList>
    </citation>
    <scope>NUCLEOTIDE SEQUENCE [LARGE SCALE GENOMIC DNA]</scope>
    <source>
        <strain evidence="1">Urdbean</strain>
    </source>
</reference>
<sequence length="106" mass="11780">MHVFVFDEVNEKIQFTPGHGSAKWVGWVCHQHAFDSEVALLRLLISLFQSGFSDLEVIGASALYWNDLHPSSPLEISIESAQAQATSEICMGSKKELPHGYVCVYV</sequence>